<proteinExistence type="predicted"/>
<dbReference type="AlphaFoldDB" id="A0A0A9GRB0"/>
<accession>A0A0A9GRB0</accession>
<dbReference type="EMBL" id="GBRH01174683">
    <property type="protein sequence ID" value="JAE23213.1"/>
    <property type="molecule type" value="Transcribed_RNA"/>
</dbReference>
<organism evidence="1">
    <name type="scientific">Arundo donax</name>
    <name type="common">Giant reed</name>
    <name type="synonym">Donax arundinaceus</name>
    <dbReference type="NCBI Taxonomy" id="35708"/>
    <lineage>
        <taxon>Eukaryota</taxon>
        <taxon>Viridiplantae</taxon>
        <taxon>Streptophyta</taxon>
        <taxon>Embryophyta</taxon>
        <taxon>Tracheophyta</taxon>
        <taxon>Spermatophyta</taxon>
        <taxon>Magnoliopsida</taxon>
        <taxon>Liliopsida</taxon>
        <taxon>Poales</taxon>
        <taxon>Poaceae</taxon>
        <taxon>PACMAD clade</taxon>
        <taxon>Arundinoideae</taxon>
        <taxon>Arundineae</taxon>
        <taxon>Arundo</taxon>
    </lineage>
</organism>
<evidence type="ECO:0000313" key="1">
    <source>
        <dbReference type="EMBL" id="JAE23213.1"/>
    </source>
</evidence>
<reference evidence="1" key="1">
    <citation type="submission" date="2014-09" db="EMBL/GenBank/DDBJ databases">
        <authorList>
            <person name="Magalhaes I.L.F."/>
            <person name="Oliveira U."/>
            <person name="Santos F.R."/>
            <person name="Vidigal T.H.D.A."/>
            <person name="Brescovit A.D."/>
            <person name="Santos A.J."/>
        </authorList>
    </citation>
    <scope>NUCLEOTIDE SEQUENCE</scope>
    <source>
        <tissue evidence="1">Shoot tissue taken approximately 20 cm above the soil surface</tissue>
    </source>
</reference>
<protein>
    <submittedName>
        <fullName evidence="1">Uncharacterized protein</fullName>
    </submittedName>
</protein>
<reference evidence="1" key="2">
    <citation type="journal article" date="2015" name="Data Brief">
        <title>Shoot transcriptome of the giant reed, Arundo donax.</title>
        <authorList>
            <person name="Barrero R.A."/>
            <person name="Guerrero F.D."/>
            <person name="Moolhuijzen P."/>
            <person name="Goolsby J.A."/>
            <person name="Tidwell J."/>
            <person name="Bellgard S.E."/>
            <person name="Bellgard M.I."/>
        </authorList>
    </citation>
    <scope>NUCLEOTIDE SEQUENCE</scope>
    <source>
        <tissue evidence="1">Shoot tissue taken approximately 20 cm above the soil surface</tissue>
    </source>
</reference>
<sequence>MFNMAPISRTIHLKTKQNKTRSTFQHIHKHLSAFISGCC</sequence>
<name>A0A0A9GRB0_ARUDO</name>